<dbReference type="InterPro" id="IPR003399">
    <property type="entry name" value="Mce/MlaD"/>
</dbReference>
<evidence type="ECO:0000313" key="4">
    <source>
        <dbReference type="Proteomes" id="UP000765338"/>
    </source>
</evidence>
<accession>A0ABR5ZRZ8</accession>
<dbReference type="Pfam" id="PF02470">
    <property type="entry name" value="MlaD"/>
    <property type="match status" value="1"/>
</dbReference>
<dbReference type="SUPFAM" id="SSF58104">
    <property type="entry name" value="Methyl-accepting chemotaxis protein (MCP) signaling domain"/>
    <property type="match status" value="1"/>
</dbReference>
<name>A0ABR5ZRZ8_9PROT</name>
<feature type="domain" description="Mce/MlaD" evidence="2">
    <location>
        <begin position="66"/>
        <end position="135"/>
    </location>
</feature>
<dbReference type="PANTHER" id="PTHR33371">
    <property type="entry name" value="INTERMEMBRANE PHOSPHOLIPID TRANSPORT SYSTEM BINDING PROTEIN MLAD-RELATED"/>
    <property type="match status" value="1"/>
</dbReference>
<protein>
    <submittedName>
        <fullName evidence="3">ABC transporter substrate-binding protein</fullName>
    </submittedName>
</protein>
<keyword evidence="4" id="KW-1185">Reference proteome</keyword>
<gene>
    <name evidence="3" type="ORF">CPA56_03590</name>
</gene>
<evidence type="ECO:0000313" key="3">
    <source>
        <dbReference type="EMBL" id="MBA5727075.1"/>
    </source>
</evidence>
<comment type="caution">
    <text evidence="3">The sequence shown here is derived from an EMBL/GenBank/DDBJ whole genome shotgun (WGS) entry which is preliminary data.</text>
</comment>
<dbReference type="EMBL" id="PDLY01000002">
    <property type="protein sequence ID" value="MBA5727075.1"/>
    <property type="molecule type" value="Genomic_DNA"/>
</dbReference>
<proteinExistence type="predicted"/>
<dbReference type="Proteomes" id="UP000765338">
    <property type="component" value="Unassembled WGS sequence"/>
</dbReference>
<dbReference type="RefSeq" id="WP_182040691.1">
    <property type="nucleotide sequence ID" value="NZ_PDLY01000002.1"/>
</dbReference>
<sequence length="323" mass="35344">MRPLRLRRNSGLAAPLFRSSFMDEWVGLLVLLSFVILTAALIEAGFLKQWLTPAGRLHFVLPESGVAGLAVNNDIEVMGVRVGEIRKLDLNESGRMYAEGTIEPHFERYIRSDSVATIKRRLVVTGAGYIEISRGQGAPLNWDYAVLNTSVEPNPADMIVQTLVDLRARLLPAMDNVEEITRQARDIMVDLHAGKGTAGALLTKEETAQRVNTILASLNQAIQDVQPLEKKLQTTLNEANGTIRNVHGMTDSLKGATPDMKRAIHNVADATEQLPAVLAEAEATADSLRKLSDQLRSLWILGGSGNGGKPRPSRRLPAHEVRP</sequence>
<feature type="region of interest" description="Disordered" evidence="1">
    <location>
        <begin position="301"/>
        <end position="323"/>
    </location>
</feature>
<evidence type="ECO:0000259" key="2">
    <source>
        <dbReference type="Pfam" id="PF02470"/>
    </source>
</evidence>
<organism evidence="3 4">
    <name type="scientific">Bombella mellum</name>
    <dbReference type="NCBI Taxonomy" id="2039288"/>
    <lineage>
        <taxon>Bacteria</taxon>
        <taxon>Pseudomonadati</taxon>
        <taxon>Pseudomonadota</taxon>
        <taxon>Alphaproteobacteria</taxon>
        <taxon>Acetobacterales</taxon>
        <taxon>Acetobacteraceae</taxon>
        <taxon>Bombella</taxon>
    </lineage>
</organism>
<reference evidence="3 4" key="1">
    <citation type="submission" date="2017-10" db="EMBL/GenBank/DDBJ databases">
        <authorList>
            <person name="Jakob F."/>
        </authorList>
    </citation>
    <scope>NUCLEOTIDE SEQUENCE [LARGE SCALE GENOMIC DNA]</scope>
    <source>
        <strain evidence="3 4">TMW 2.1889</strain>
    </source>
</reference>
<dbReference type="InterPro" id="IPR052336">
    <property type="entry name" value="MlaD_Phospholipid_Transporter"/>
</dbReference>
<dbReference type="Gene3D" id="1.10.287.950">
    <property type="entry name" value="Methyl-accepting chemotaxis protein"/>
    <property type="match status" value="1"/>
</dbReference>
<evidence type="ECO:0000256" key="1">
    <source>
        <dbReference type="SAM" id="MobiDB-lite"/>
    </source>
</evidence>
<dbReference type="PANTHER" id="PTHR33371:SF4">
    <property type="entry name" value="INTERMEMBRANE PHOSPHOLIPID TRANSPORT SYSTEM BINDING PROTEIN MLAD"/>
    <property type="match status" value="1"/>
</dbReference>